<dbReference type="RefSeq" id="WP_107820852.1">
    <property type="nucleotide sequence ID" value="NZ_QAAD01000002.1"/>
</dbReference>
<dbReference type="AlphaFoldDB" id="A0A2T5C566"/>
<evidence type="ECO:0000313" key="5">
    <source>
        <dbReference type="Proteomes" id="UP000243525"/>
    </source>
</evidence>
<keyword evidence="2" id="KW-0067">ATP-binding</keyword>
<evidence type="ECO:0000259" key="3">
    <source>
        <dbReference type="PROSITE" id="PS51459"/>
    </source>
</evidence>
<gene>
    <name evidence="4" type="ORF">C8N47_10243</name>
</gene>
<feature type="binding site" evidence="2">
    <location>
        <begin position="341"/>
        <end position="348"/>
    </location>
    <ligand>
        <name>ATP</name>
        <dbReference type="ChEBI" id="CHEBI:30616"/>
    </ligand>
</feature>
<sequence length="509" mass="58615">MIDNCISPKITVFHGRFTPEVGYLEGYGAIINHFELAVPIPDSLSLISEKRRKYEADGWMVFTPKYKTDDSLYRKLVFALKYEGINLLIFKKLFQKLQPAGVVGMVQSEPTSQYSRRIWFLYEWLMGEMLDIPDLKQGNFVPLIDEKLQYAVSGVRSSRHRILNNLPGTPGFCPLIHKTEKLQNYLEAKLQDQKSNYLSSIHKDVMQRAASFLLLKDSKASFTIEGENPGTNRALRWGKAIGEAGVHSLTKEELLRLQEIIIESKRFTKMGFRTEGGFVGDRDRATGEPIPDHVSAKAEDLDQLIDGLISTSQYLESEKFDPVLTAAAIAFGFVFIHPFSDGNGRIHRYLIHHILAKLNLTHPGVIFPISASILDKIDEYRQVLESYSHPVLDLIDWEATPDNNVRVLNDTIDYYRYFDCTRQAEFLFECALDTVNRIIPEEVDYILKYDEFKRYIDDQFEMPDKLVATLVRFLEQGRGTLLKRARTKEFVELTDEEVVEIERIFNEIF</sequence>
<dbReference type="Pfam" id="PF02661">
    <property type="entry name" value="Fic"/>
    <property type="match status" value="1"/>
</dbReference>
<evidence type="ECO:0000313" key="4">
    <source>
        <dbReference type="EMBL" id="PTN10060.1"/>
    </source>
</evidence>
<dbReference type="PANTHER" id="PTHR13504">
    <property type="entry name" value="FIDO DOMAIN-CONTAINING PROTEIN DDB_G0283145"/>
    <property type="match status" value="1"/>
</dbReference>
<proteinExistence type="predicted"/>
<dbReference type="InterPro" id="IPR040198">
    <property type="entry name" value="Fido_containing"/>
</dbReference>
<dbReference type="OrthoDB" id="9814400at2"/>
<feature type="active site" evidence="1">
    <location>
        <position position="337"/>
    </location>
</feature>
<dbReference type="SUPFAM" id="SSF140931">
    <property type="entry name" value="Fic-like"/>
    <property type="match status" value="1"/>
</dbReference>
<feature type="domain" description="Fido" evidence="3">
    <location>
        <begin position="249"/>
        <end position="400"/>
    </location>
</feature>
<keyword evidence="5" id="KW-1185">Reference proteome</keyword>
<dbReference type="PROSITE" id="PS51459">
    <property type="entry name" value="FIDO"/>
    <property type="match status" value="1"/>
</dbReference>
<dbReference type="PANTHER" id="PTHR13504:SF38">
    <property type="entry name" value="FIDO DOMAIN-CONTAINING PROTEIN"/>
    <property type="match status" value="1"/>
</dbReference>
<protein>
    <submittedName>
        <fullName evidence="4">Fic family protein</fullName>
    </submittedName>
</protein>
<evidence type="ECO:0000256" key="1">
    <source>
        <dbReference type="PIRSR" id="PIRSR640198-1"/>
    </source>
</evidence>
<dbReference type="Proteomes" id="UP000243525">
    <property type="component" value="Unassembled WGS sequence"/>
</dbReference>
<evidence type="ECO:0000256" key="2">
    <source>
        <dbReference type="PIRSR" id="PIRSR640198-2"/>
    </source>
</evidence>
<dbReference type="InterPro" id="IPR036597">
    <property type="entry name" value="Fido-like_dom_sf"/>
</dbReference>
<keyword evidence="2" id="KW-0547">Nucleotide-binding</keyword>
<dbReference type="GO" id="GO:0005524">
    <property type="term" value="F:ATP binding"/>
    <property type="evidence" value="ECO:0007669"/>
    <property type="project" value="UniProtKB-KW"/>
</dbReference>
<organism evidence="4 5">
    <name type="scientific">Mangrovibacterium marinum</name>
    <dbReference type="NCBI Taxonomy" id="1639118"/>
    <lineage>
        <taxon>Bacteria</taxon>
        <taxon>Pseudomonadati</taxon>
        <taxon>Bacteroidota</taxon>
        <taxon>Bacteroidia</taxon>
        <taxon>Marinilabiliales</taxon>
        <taxon>Prolixibacteraceae</taxon>
        <taxon>Mangrovibacterium</taxon>
    </lineage>
</organism>
<dbReference type="EMBL" id="QAAD01000002">
    <property type="protein sequence ID" value="PTN10060.1"/>
    <property type="molecule type" value="Genomic_DNA"/>
</dbReference>
<comment type="caution">
    <text evidence="4">The sequence shown here is derived from an EMBL/GenBank/DDBJ whole genome shotgun (WGS) entry which is preliminary data.</text>
</comment>
<dbReference type="InterPro" id="IPR003812">
    <property type="entry name" value="Fido"/>
</dbReference>
<name>A0A2T5C566_9BACT</name>
<accession>A0A2T5C566</accession>
<dbReference type="Gene3D" id="1.10.3290.10">
    <property type="entry name" value="Fido-like domain"/>
    <property type="match status" value="1"/>
</dbReference>
<reference evidence="4 5" key="1">
    <citation type="submission" date="2018-04" db="EMBL/GenBank/DDBJ databases">
        <title>Genomic Encyclopedia of Archaeal and Bacterial Type Strains, Phase II (KMG-II): from individual species to whole genera.</title>
        <authorList>
            <person name="Goeker M."/>
        </authorList>
    </citation>
    <scope>NUCLEOTIDE SEQUENCE [LARGE SCALE GENOMIC DNA]</scope>
    <source>
        <strain evidence="4 5">DSM 28823</strain>
    </source>
</reference>